<evidence type="ECO:0000313" key="3">
    <source>
        <dbReference type="Proteomes" id="UP000553963"/>
    </source>
</evidence>
<evidence type="ECO:0000259" key="1">
    <source>
        <dbReference type="Pfam" id="PF12680"/>
    </source>
</evidence>
<dbReference type="InterPro" id="IPR032710">
    <property type="entry name" value="NTF2-like_dom_sf"/>
</dbReference>
<keyword evidence="3" id="KW-1185">Reference proteome</keyword>
<comment type="caution">
    <text evidence="2">The sequence shown here is derived from an EMBL/GenBank/DDBJ whole genome shotgun (WGS) entry which is preliminary data.</text>
</comment>
<reference evidence="2 3" key="1">
    <citation type="submission" date="2020-08" db="EMBL/GenBank/DDBJ databases">
        <title>Genomic Encyclopedia of Type Strains, Phase IV (KMG-IV): sequencing the most valuable type-strain genomes for metagenomic binning, comparative biology and taxonomic classification.</title>
        <authorList>
            <person name="Goeker M."/>
        </authorList>
    </citation>
    <scope>NUCLEOTIDE SEQUENCE [LARGE SCALE GENOMIC DNA]</scope>
    <source>
        <strain evidence="2 3">DSM 25966</strain>
    </source>
</reference>
<dbReference type="AlphaFoldDB" id="A0A840AUA9"/>
<dbReference type="RefSeq" id="WP_183400906.1">
    <property type="nucleotide sequence ID" value="NZ_JACIDS010000005.1"/>
</dbReference>
<gene>
    <name evidence="2" type="ORF">GGR25_004336</name>
</gene>
<dbReference type="Proteomes" id="UP000553963">
    <property type="component" value="Unassembled WGS sequence"/>
</dbReference>
<dbReference type="EMBL" id="JACIDS010000005">
    <property type="protein sequence ID" value="MBB3933272.1"/>
    <property type="molecule type" value="Genomic_DNA"/>
</dbReference>
<dbReference type="SUPFAM" id="SSF54427">
    <property type="entry name" value="NTF2-like"/>
    <property type="match status" value="1"/>
</dbReference>
<sequence length="109" mass="12080">MTQELPKSVELYFSGKNERDFARAVSGFSHTAVARDEAQDYRGPAAIRAWMEETFARYADIAEVESFSSADDRVDVVAAVSGTFPGSPIRLRFSFTLADDLITRLEIAP</sequence>
<feature type="domain" description="SnoaL-like" evidence="1">
    <location>
        <begin position="9"/>
        <end position="104"/>
    </location>
</feature>
<protein>
    <recommendedName>
        <fullName evidence="1">SnoaL-like domain-containing protein</fullName>
    </recommendedName>
</protein>
<dbReference type="Pfam" id="PF12680">
    <property type="entry name" value="SnoaL_2"/>
    <property type="match status" value="1"/>
</dbReference>
<organism evidence="2 3">
    <name type="scientific">Kaistia hirudinis</name>
    <dbReference type="NCBI Taxonomy" id="1293440"/>
    <lineage>
        <taxon>Bacteria</taxon>
        <taxon>Pseudomonadati</taxon>
        <taxon>Pseudomonadota</taxon>
        <taxon>Alphaproteobacteria</taxon>
        <taxon>Hyphomicrobiales</taxon>
        <taxon>Kaistiaceae</taxon>
        <taxon>Kaistia</taxon>
    </lineage>
</organism>
<evidence type="ECO:0000313" key="2">
    <source>
        <dbReference type="EMBL" id="MBB3933272.1"/>
    </source>
</evidence>
<dbReference type="InterPro" id="IPR037401">
    <property type="entry name" value="SnoaL-like"/>
</dbReference>
<name>A0A840AUA9_9HYPH</name>
<proteinExistence type="predicted"/>
<dbReference type="Gene3D" id="3.10.450.50">
    <property type="match status" value="1"/>
</dbReference>
<accession>A0A840AUA9</accession>